<proteinExistence type="predicted"/>
<dbReference type="GO" id="GO:0046872">
    <property type="term" value="F:metal ion binding"/>
    <property type="evidence" value="ECO:0007669"/>
    <property type="project" value="InterPro"/>
</dbReference>
<dbReference type="Proteomes" id="UP000253215">
    <property type="component" value="Unassembled WGS sequence"/>
</dbReference>
<protein>
    <recommendedName>
        <fullName evidence="5">ATP-grasp domain-containing protein</fullName>
    </recommendedName>
</protein>
<dbReference type="SUPFAM" id="SSF56059">
    <property type="entry name" value="Glutathione synthetase ATP-binding domain-like"/>
    <property type="match status" value="1"/>
</dbReference>
<evidence type="ECO:0000256" key="3">
    <source>
        <dbReference type="ARBA" id="ARBA00022840"/>
    </source>
</evidence>
<evidence type="ECO:0000313" key="6">
    <source>
        <dbReference type="EMBL" id="RCW16690.1"/>
    </source>
</evidence>
<evidence type="ECO:0000256" key="2">
    <source>
        <dbReference type="ARBA" id="ARBA00022741"/>
    </source>
</evidence>
<dbReference type="Pfam" id="PF13535">
    <property type="entry name" value="ATP-grasp_4"/>
    <property type="match status" value="1"/>
</dbReference>
<accession>A0A368UDK4</accession>
<dbReference type="Gene3D" id="3.40.50.20">
    <property type="match status" value="1"/>
</dbReference>
<comment type="caution">
    <text evidence="6">The sequence shown here is derived from an EMBL/GenBank/DDBJ whole genome shotgun (WGS) entry which is preliminary data.</text>
</comment>
<dbReference type="AlphaFoldDB" id="A0A368UDK4"/>
<reference evidence="6 7" key="1">
    <citation type="journal article" date="2018" name="Sci. Rep.">
        <title>Network-guided genomic and metagenomic analysis of the faecal microbiota of the critically endangered kakapo.</title>
        <authorList>
            <person name="Waite D.W."/>
            <person name="Dsouza M."/>
            <person name="Sekiguchi Y."/>
            <person name="Hugenholtz P."/>
            <person name="Taylor M.W."/>
        </authorList>
    </citation>
    <scope>NUCLEOTIDE SEQUENCE [LARGE SCALE GENOMIC DNA]</scope>
    <source>
        <strain evidence="6 7">BI02</strain>
    </source>
</reference>
<gene>
    <name evidence="6" type="ORF">CAC02_07075</name>
</gene>
<evidence type="ECO:0000313" key="7">
    <source>
        <dbReference type="Proteomes" id="UP000253215"/>
    </source>
</evidence>
<evidence type="ECO:0000259" key="5">
    <source>
        <dbReference type="PROSITE" id="PS50975"/>
    </source>
</evidence>
<name>A0A368UDK4_9STRE</name>
<evidence type="ECO:0000256" key="1">
    <source>
        <dbReference type="ARBA" id="ARBA00022598"/>
    </source>
</evidence>
<feature type="domain" description="ATP-grasp" evidence="5">
    <location>
        <begin position="116"/>
        <end position="312"/>
    </location>
</feature>
<keyword evidence="3 4" id="KW-0067">ATP-binding</keyword>
<dbReference type="EMBL" id="NETH01000032">
    <property type="protein sequence ID" value="RCW16690.1"/>
    <property type="molecule type" value="Genomic_DNA"/>
</dbReference>
<dbReference type="InterPro" id="IPR052032">
    <property type="entry name" value="ATP-dep_AA_Ligase"/>
</dbReference>
<dbReference type="PANTHER" id="PTHR43585:SF2">
    <property type="entry name" value="ATP-GRASP ENZYME FSQD"/>
    <property type="match status" value="1"/>
</dbReference>
<evidence type="ECO:0000256" key="4">
    <source>
        <dbReference type="PROSITE-ProRule" id="PRU00409"/>
    </source>
</evidence>
<dbReference type="PANTHER" id="PTHR43585">
    <property type="entry name" value="FUMIPYRROLE BIOSYNTHESIS PROTEIN C"/>
    <property type="match status" value="1"/>
</dbReference>
<dbReference type="InterPro" id="IPR011761">
    <property type="entry name" value="ATP-grasp"/>
</dbReference>
<dbReference type="GO" id="GO:0005524">
    <property type="term" value="F:ATP binding"/>
    <property type="evidence" value="ECO:0007669"/>
    <property type="project" value="UniProtKB-UniRule"/>
</dbReference>
<keyword evidence="2 4" id="KW-0547">Nucleotide-binding</keyword>
<dbReference type="InterPro" id="IPR041472">
    <property type="entry name" value="BL00235/CARNS1_N"/>
</dbReference>
<dbReference type="GO" id="GO:0016874">
    <property type="term" value="F:ligase activity"/>
    <property type="evidence" value="ECO:0007669"/>
    <property type="project" value="UniProtKB-KW"/>
</dbReference>
<dbReference type="InterPro" id="IPR040570">
    <property type="entry name" value="LAL_C2"/>
</dbReference>
<dbReference type="Pfam" id="PF18130">
    <property type="entry name" value="ATPgrasp_N"/>
    <property type="match status" value="1"/>
</dbReference>
<dbReference type="PROSITE" id="PS50975">
    <property type="entry name" value="ATP_GRASP"/>
    <property type="match status" value="1"/>
</dbReference>
<organism evidence="6 7">
    <name type="scientific">Streptococcus gallolyticus</name>
    <dbReference type="NCBI Taxonomy" id="315405"/>
    <lineage>
        <taxon>Bacteria</taxon>
        <taxon>Bacillati</taxon>
        <taxon>Bacillota</taxon>
        <taxon>Bacilli</taxon>
        <taxon>Lactobacillales</taxon>
        <taxon>Streptococcaceae</taxon>
        <taxon>Streptococcus</taxon>
    </lineage>
</organism>
<dbReference type="Pfam" id="PF18603">
    <property type="entry name" value="LAL_C2"/>
    <property type="match status" value="1"/>
</dbReference>
<dbReference type="Gene3D" id="3.30.470.20">
    <property type="entry name" value="ATP-grasp fold, B domain"/>
    <property type="match status" value="1"/>
</dbReference>
<keyword evidence="1" id="KW-0436">Ligase</keyword>
<sequence>MRLMIIEPNTIAGEMLVKKAKLLGLELVAVTQENVWEKNYDEHLKHLIDEFVFVNFSKKEETKEKILNYSEHRKIDGIVTGFEFFSDLVVEIGQLMNLPTHLTKEPLILRDKWEMSKKFLECGVSSAKTVLFDEIHESNEINFPVIVKPTNNAGSFLVRKVENYSDLEKVVKEIKENDIEFPHGFKLDSRVIIQEVLEGPEYSVEIAVQNGKFFPVTVTDKITTHKNYFAELGHRVPSLIDKHGRDSLVELAIAGLKALGFYNGVAHAELIVTSSGPKIVEIGARPAGDYIPALIENALGIDLLKVYVDIALGNAVNIYQDKEAFSGISFLTSSTPKAIKEISYSEESSDDIHLYVKSGDSVRPSLDNMSRLGHIMVTKPSYREVDYYIVKHLDGLKIDY</sequence>